<feature type="compositionally biased region" description="Low complexity" evidence="1">
    <location>
        <begin position="67"/>
        <end position="79"/>
    </location>
</feature>
<organism evidence="2 3">
    <name type="scientific">Streptomyces clavuligerus</name>
    <dbReference type="NCBI Taxonomy" id="1901"/>
    <lineage>
        <taxon>Bacteria</taxon>
        <taxon>Bacillati</taxon>
        <taxon>Actinomycetota</taxon>
        <taxon>Actinomycetes</taxon>
        <taxon>Kitasatosporales</taxon>
        <taxon>Streptomycetaceae</taxon>
        <taxon>Streptomyces</taxon>
    </lineage>
</organism>
<protein>
    <submittedName>
        <fullName evidence="2">Uncharacterized protein</fullName>
    </submittedName>
</protein>
<name>B5GYG6_STRCL</name>
<gene>
    <name evidence="2" type="ORF">SCLAV_5387</name>
</gene>
<evidence type="ECO:0000313" key="3">
    <source>
        <dbReference type="Proteomes" id="UP000002357"/>
    </source>
</evidence>
<feature type="region of interest" description="Disordered" evidence="1">
    <location>
        <begin position="31"/>
        <end position="97"/>
    </location>
</feature>
<keyword evidence="3" id="KW-1185">Reference proteome</keyword>
<proteinExistence type="predicted"/>
<reference evidence="2 3" key="1">
    <citation type="journal article" date="2010" name="Genome Biol. Evol.">
        <title>The sequence of a 1.8-mb bacterial linear plasmid reveals a rich evolutionary reservoir of secondary metabolic pathways.</title>
        <authorList>
            <person name="Medema M.H."/>
            <person name="Trefzer A."/>
            <person name="Kovalchuk A."/>
            <person name="van den Berg M."/>
            <person name="Mueller U."/>
            <person name="Heijne W."/>
            <person name="Wu L."/>
            <person name="Alam M.T."/>
            <person name="Ronning C.M."/>
            <person name="Nierman W.C."/>
            <person name="Bovenberg R.A.L."/>
            <person name="Breitling R."/>
            <person name="Takano E."/>
        </authorList>
    </citation>
    <scope>NUCLEOTIDE SEQUENCE [LARGE SCALE GENOMIC DNA]</scope>
    <source>
        <strain evidence="3">ATCC 27064 / DSM 738 / JCM 4710 / NBRC 13307 / NCIMB 12785 / NRRL 3585 / VKM Ac-602</strain>
    </source>
</reference>
<sequence>MTARPPARPGRIVTITDPDAARYGVTCTQVPERSPERLTAHGRLAARGADRASRSAKYCHRPRRPARTPTASGAASPGDPSAPPETCGAPRVRGGPTSRVLKATRLVTSALSHRGRFRGPPHPGGELCRYPLPVRLQQPP</sequence>
<evidence type="ECO:0000256" key="1">
    <source>
        <dbReference type="SAM" id="MobiDB-lite"/>
    </source>
</evidence>
<feature type="region of interest" description="Disordered" evidence="1">
    <location>
        <begin position="111"/>
        <end position="140"/>
    </location>
</feature>
<dbReference type="AlphaFoldDB" id="B5GYG6"/>
<dbReference type="Proteomes" id="UP000002357">
    <property type="component" value="Chromosome"/>
</dbReference>
<accession>B5GYG6</accession>
<evidence type="ECO:0000313" key="2">
    <source>
        <dbReference type="EMBL" id="EFG10454.1"/>
    </source>
</evidence>
<feature type="compositionally biased region" description="Basic residues" evidence="1">
    <location>
        <begin position="57"/>
        <end position="66"/>
    </location>
</feature>
<dbReference type="EMBL" id="CM000913">
    <property type="protein sequence ID" value="EFG10454.1"/>
    <property type="molecule type" value="Genomic_DNA"/>
</dbReference>